<organism evidence="4">
    <name type="scientific">Lepeophtheirus salmonis</name>
    <name type="common">Salmon louse</name>
    <name type="synonym">Caligus salmonis</name>
    <dbReference type="NCBI Taxonomy" id="72036"/>
    <lineage>
        <taxon>Eukaryota</taxon>
        <taxon>Metazoa</taxon>
        <taxon>Ecdysozoa</taxon>
        <taxon>Arthropoda</taxon>
        <taxon>Crustacea</taxon>
        <taxon>Multicrustacea</taxon>
        <taxon>Hexanauplia</taxon>
        <taxon>Copepoda</taxon>
        <taxon>Siphonostomatoida</taxon>
        <taxon>Caligidae</taxon>
        <taxon>Lepeophtheirus</taxon>
    </lineage>
</organism>
<name>D3PJV0_LEPSM</name>
<dbReference type="PANTHER" id="PTHR22966">
    <property type="entry name" value="2-AMINOETHANETHIOL DIOXYGENASE"/>
    <property type="match status" value="1"/>
</dbReference>
<dbReference type="GO" id="GO:0005739">
    <property type="term" value="C:mitochondrion"/>
    <property type="evidence" value="ECO:0007669"/>
    <property type="project" value="TreeGrafter"/>
</dbReference>
<dbReference type="GO" id="GO:0046872">
    <property type="term" value="F:metal ion binding"/>
    <property type="evidence" value="ECO:0007669"/>
    <property type="project" value="UniProtKB-KW"/>
</dbReference>
<dbReference type="InterPro" id="IPR011051">
    <property type="entry name" value="RmlC_Cupin_sf"/>
</dbReference>
<evidence type="ECO:0000256" key="3">
    <source>
        <dbReference type="ARBA" id="ARBA00023004"/>
    </source>
</evidence>
<evidence type="ECO:0000256" key="1">
    <source>
        <dbReference type="ARBA" id="ARBA00022723"/>
    </source>
</evidence>
<dbReference type="AlphaFoldDB" id="D3PJV0"/>
<dbReference type="GO" id="GO:0016702">
    <property type="term" value="F:oxidoreductase activity, acting on single donors with incorporation of molecular oxygen, incorporation of two atoms of oxygen"/>
    <property type="evidence" value="ECO:0007669"/>
    <property type="project" value="InterPro"/>
</dbReference>
<evidence type="ECO:0000313" key="5">
    <source>
        <dbReference type="EMBL" id="CDW19457.1"/>
    </source>
</evidence>
<keyword evidence="4" id="KW-0223">Dioxygenase</keyword>
<gene>
    <name evidence="4" type="primary">AEDO</name>
</gene>
<dbReference type="PANTHER" id="PTHR22966:SF61">
    <property type="entry name" value="2-AMINOETHANETHIOL DIOXYGENASE"/>
    <property type="match status" value="1"/>
</dbReference>
<sequence>MSARLQRIIKMAKSTFSSRKGQITKLDDQLIKALNAVTLEDILTDPQAVFHLIKGLPLYYVDLYEDKNVSIGVFLLNKSGKIPLHDHPRMTGVIKCIEGSIKVSSYTSVEQAKEDGITLATPHGDVIMSVSTDPKMLTPTSQNIHEVHNASASSPAAFLDLLSPPYNMPNTPVFSPRDEVRNCNYYEVVKSGDQASSEGVVKLKMVEKPEQFIAESLQNS</sequence>
<keyword evidence="1" id="KW-0479">Metal-binding</keyword>
<dbReference type="EMBL" id="HACA01002096">
    <property type="protein sequence ID" value="CDW19457.1"/>
    <property type="molecule type" value="Transcribed_RNA"/>
</dbReference>
<dbReference type="InterPro" id="IPR012864">
    <property type="entry name" value="PCO/ADO"/>
</dbReference>
<keyword evidence="3" id="KW-0408">Iron</keyword>
<evidence type="ECO:0000313" key="4">
    <source>
        <dbReference type="EMBL" id="ADD38836.1"/>
    </source>
</evidence>
<dbReference type="InterPro" id="IPR014710">
    <property type="entry name" value="RmlC-like_jellyroll"/>
</dbReference>
<accession>D3PJV0</accession>
<keyword evidence="2" id="KW-0560">Oxidoreductase</keyword>
<dbReference type="EMBL" id="BT121906">
    <property type="protein sequence ID" value="ADD38836.1"/>
    <property type="molecule type" value="mRNA"/>
</dbReference>
<dbReference type="Gene3D" id="2.60.120.10">
    <property type="entry name" value="Jelly Rolls"/>
    <property type="match status" value="1"/>
</dbReference>
<evidence type="ECO:0000256" key="2">
    <source>
        <dbReference type="ARBA" id="ARBA00023002"/>
    </source>
</evidence>
<proteinExistence type="evidence at transcript level"/>
<reference evidence="5" key="2">
    <citation type="submission" date="2014-05" db="EMBL/GenBank/DDBJ databases">
        <authorList>
            <person name="Chronopoulou M."/>
        </authorList>
    </citation>
    <scope>NUCLEOTIDE SEQUENCE</scope>
    <source>
        <tissue evidence="5">Whole organism</tissue>
    </source>
</reference>
<dbReference type="Pfam" id="PF07847">
    <property type="entry name" value="PCO_ADO"/>
    <property type="match status" value="1"/>
</dbReference>
<dbReference type="SUPFAM" id="SSF51182">
    <property type="entry name" value="RmlC-like cupins"/>
    <property type="match status" value="1"/>
</dbReference>
<protein>
    <submittedName>
        <fullName evidence="4">2-aminoethanethiol dioxygenase</fullName>
    </submittedName>
</protein>
<dbReference type="CDD" id="cd20289">
    <property type="entry name" value="cupin_ADO"/>
    <property type="match status" value="1"/>
</dbReference>
<dbReference type="OrthoDB" id="271433at2759"/>
<reference evidence="4" key="1">
    <citation type="submission" date="2010-03" db="EMBL/GenBank/DDBJ databases">
        <title>Atlantic Lepeophtheirus salmonis ESTs and full-length cDNAs.</title>
        <authorList>
            <person name="Yasuike M."/>
            <person name="von Schalburg K."/>
            <person name="Cooper G."/>
            <person name="Leong J."/>
            <person name="Nilsen F."/>
            <person name="Jones S.R.M."/>
            <person name="Koop B.F."/>
        </authorList>
    </citation>
    <scope>NUCLEOTIDE SEQUENCE</scope>
    <source>
        <strain evidence="4">Atlantic form</strain>
        <tissue evidence="4">Mixed tissue</tissue>
    </source>
</reference>